<dbReference type="InterPro" id="IPR013785">
    <property type="entry name" value="Aldolase_TIM"/>
</dbReference>
<gene>
    <name evidence="4" type="ORF">ABS361_00435</name>
</gene>
<keyword evidence="2" id="KW-0784">Thiamine biosynthesis</keyword>
<evidence type="ECO:0000256" key="1">
    <source>
        <dbReference type="ARBA" id="ARBA00004948"/>
    </source>
</evidence>
<accession>A0AAU7XAP5</accession>
<dbReference type="PANTHER" id="PTHR20857:SF15">
    <property type="entry name" value="THIAMINE-PHOSPHATE SYNTHASE"/>
    <property type="match status" value="1"/>
</dbReference>
<dbReference type="AlphaFoldDB" id="A0AAU7XAP5"/>
<reference evidence="4" key="1">
    <citation type="submission" date="2024-06" db="EMBL/GenBank/DDBJ databases">
        <title>Methylostella associata gen. nov., sp. nov., a novel Ancalomicrobiaceae-affiliated facultatively methylotrophic bacteria that feed on methanotrophs of the genus Methylococcus.</title>
        <authorList>
            <person name="Saltykova V."/>
            <person name="Danilova O.V."/>
            <person name="Oshkin I.Y."/>
            <person name="Belova S.E."/>
            <person name="Pimenov N.V."/>
            <person name="Dedysh S.N."/>
        </authorList>
    </citation>
    <scope>NUCLEOTIDE SEQUENCE</scope>
    <source>
        <strain evidence="4">S20</strain>
    </source>
</reference>
<evidence type="ECO:0000313" key="4">
    <source>
        <dbReference type="EMBL" id="XBY44814.1"/>
    </source>
</evidence>
<organism evidence="4">
    <name type="scientific">Methyloraptor flagellatus</name>
    <dbReference type="NCBI Taxonomy" id="3162530"/>
    <lineage>
        <taxon>Bacteria</taxon>
        <taxon>Pseudomonadati</taxon>
        <taxon>Pseudomonadota</taxon>
        <taxon>Alphaproteobacteria</taxon>
        <taxon>Hyphomicrobiales</taxon>
        <taxon>Ancalomicrobiaceae</taxon>
        <taxon>Methyloraptor</taxon>
    </lineage>
</organism>
<dbReference type="RefSeq" id="WP_407049906.1">
    <property type="nucleotide sequence ID" value="NZ_CP158568.1"/>
</dbReference>
<protein>
    <submittedName>
        <fullName evidence="4">Thiamine phosphate synthase</fullName>
    </submittedName>
</protein>
<dbReference type="KEGG" id="mflg:ABS361_00435"/>
<dbReference type="Gene3D" id="3.20.20.70">
    <property type="entry name" value="Aldolase class I"/>
    <property type="match status" value="1"/>
</dbReference>
<dbReference type="GO" id="GO:0005737">
    <property type="term" value="C:cytoplasm"/>
    <property type="evidence" value="ECO:0007669"/>
    <property type="project" value="TreeGrafter"/>
</dbReference>
<dbReference type="SUPFAM" id="SSF51391">
    <property type="entry name" value="Thiamin phosphate synthase"/>
    <property type="match status" value="1"/>
</dbReference>
<feature type="domain" description="Thiamine phosphate synthase/TenI" evidence="3">
    <location>
        <begin position="4"/>
        <end position="181"/>
    </location>
</feature>
<evidence type="ECO:0000256" key="2">
    <source>
        <dbReference type="ARBA" id="ARBA00022977"/>
    </source>
</evidence>
<dbReference type="CDD" id="cd00564">
    <property type="entry name" value="TMP_TenI"/>
    <property type="match status" value="1"/>
</dbReference>
<dbReference type="InterPro" id="IPR022998">
    <property type="entry name" value="ThiamineP_synth_TenI"/>
</dbReference>
<sequence length="210" mass="21714">MSRLYLITPSTLDIATFPAALEAALQGGEVASLLIATEASSDMAFQRIAEVLTPIGQAAGAAVMVANDTRAAGRAKADGVHVENPAELADALKSFQPRNIVGAGGIKTRHDAMTAAEAGADYVFFGLLDKPEGAGVHERTLEFAEWWMPLFETPCVALAGSDMASIDALAATGADFIAVRDVIWNHPEGPGAAIAEAIRRIAAADVEAGA</sequence>
<dbReference type="Pfam" id="PF02581">
    <property type="entry name" value="TMP-TENI"/>
    <property type="match status" value="1"/>
</dbReference>
<comment type="pathway">
    <text evidence="1">Cofactor biosynthesis; thiamine diphosphate biosynthesis.</text>
</comment>
<dbReference type="GO" id="GO:0004789">
    <property type="term" value="F:thiamine-phosphate diphosphorylase activity"/>
    <property type="evidence" value="ECO:0007669"/>
    <property type="project" value="TreeGrafter"/>
</dbReference>
<evidence type="ECO:0000259" key="3">
    <source>
        <dbReference type="Pfam" id="PF02581"/>
    </source>
</evidence>
<dbReference type="EMBL" id="CP158568">
    <property type="protein sequence ID" value="XBY44814.1"/>
    <property type="molecule type" value="Genomic_DNA"/>
</dbReference>
<dbReference type="PANTHER" id="PTHR20857">
    <property type="entry name" value="THIAMINE-PHOSPHATE PYROPHOSPHORYLASE"/>
    <property type="match status" value="1"/>
</dbReference>
<name>A0AAU7XAP5_9HYPH</name>
<dbReference type="InterPro" id="IPR036206">
    <property type="entry name" value="ThiamineP_synth_sf"/>
</dbReference>
<proteinExistence type="predicted"/>
<dbReference type="GO" id="GO:0009228">
    <property type="term" value="P:thiamine biosynthetic process"/>
    <property type="evidence" value="ECO:0007669"/>
    <property type="project" value="UniProtKB-KW"/>
</dbReference>